<evidence type="ECO:0000313" key="1">
    <source>
        <dbReference type="EMBL" id="PTD08444.1"/>
    </source>
</evidence>
<dbReference type="EMBL" id="PVEM01000006">
    <property type="protein sequence ID" value="PTD08444.1"/>
    <property type="molecule type" value="Genomic_DNA"/>
</dbReference>
<sequence length="99" mass="11653">MPSWSMRVTGSWKQENLGQQLDQRQWDANSTLVPRKWKRYKSENTKVKATQRIKTPLVENQLDTIVIRQIRTVKRAPKYESKVQQVLQLEVAMKGEKGE</sequence>
<dbReference type="Proteomes" id="UP000241587">
    <property type="component" value="Unassembled WGS sequence"/>
</dbReference>
<keyword evidence="2" id="KW-1185">Reference proteome</keyword>
<name>A0A2T4GY15_FUSCU</name>
<organism evidence="1 2">
    <name type="scientific">Fusarium culmorum</name>
    <dbReference type="NCBI Taxonomy" id="5516"/>
    <lineage>
        <taxon>Eukaryota</taxon>
        <taxon>Fungi</taxon>
        <taxon>Dikarya</taxon>
        <taxon>Ascomycota</taxon>
        <taxon>Pezizomycotina</taxon>
        <taxon>Sordariomycetes</taxon>
        <taxon>Hypocreomycetidae</taxon>
        <taxon>Hypocreales</taxon>
        <taxon>Nectriaceae</taxon>
        <taxon>Fusarium</taxon>
    </lineage>
</organism>
<reference evidence="1 2" key="1">
    <citation type="submission" date="2018-02" db="EMBL/GenBank/DDBJ databases">
        <title>Fusarium culmorum secondary metabolites in fungal-bacterial-plant interactions.</title>
        <authorList>
            <person name="Schmidt R."/>
        </authorList>
    </citation>
    <scope>NUCLEOTIDE SEQUENCE [LARGE SCALE GENOMIC DNA]</scope>
    <source>
        <strain evidence="1 2">PV</strain>
    </source>
</reference>
<gene>
    <name evidence="1" type="ORF">FCULG_00006679</name>
</gene>
<dbReference type="AlphaFoldDB" id="A0A2T4GY15"/>
<protein>
    <submittedName>
        <fullName evidence="1">Uncharacterized protein</fullName>
    </submittedName>
</protein>
<comment type="caution">
    <text evidence="1">The sequence shown here is derived from an EMBL/GenBank/DDBJ whole genome shotgun (WGS) entry which is preliminary data.</text>
</comment>
<evidence type="ECO:0000313" key="2">
    <source>
        <dbReference type="Proteomes" id="UP000241587"/>
    </source>
</evidence>
<proteinExistence type="predicted"/>
<accession>A0A2T4GY15</accession>